<keyword evidence="3" id="KW-1185">Reference proteome</keyword>
<name>A0A1H6F2E4_9ACTN</name>
<evidence type="ECO:0008006" key="4">
    <source>
        <dbReference type="Google" id="ProtNLM"/>
    </source>
</evidence>
<reference evidence="2 3" key="1">
    <citation type="submission" date="2016-10" db="EMBL/GenBank/DDBJ databases">
        <authorList>
            <person name="de Groot N.N."/>
        </authorList>
    </citation>
    <scope>NUCLEOTIDE SEQUENCE [LARGE SCALE GENOMIC DNA]</scope>
    <source>
        <strain evidence="2 3">CGMCC 4.7037</strain>
    </source>
</reference>
<evidence type="ECO:0000313" key="3">
    <source>
        <dbReference type="Proteomes" id="UP000236732"/>
    </source>
</evidence>
<evidence type="ECO:0000313" key="2">
    <source>
        <dbReference type="EMBL" id="SEH03783.1"/>
    </source>
</evidence>
<evidence type="ECO:0000256" key="1">
    <source>
        <dbReference type="SAM" id="SignalP"/>
    </source>
</evidence>
<dbReference type="Proteomes" id="UP000236732">
    <property type="component" value="Unassembled WGS sequence"/>
</dbReference>
<accession>A0A1H6F2E4</accession>
<dbReference type="EMBL" id="FNVT01000044">
    <property type="protein sequence ID" value="SEH03783.1"/>
    <property type="molecule type" value="Genomic_DNA"/>
</dbReference>
<gene>
    <name evidence="2" type="ORF">SAMN05444920_1442</name>
</gene>
<keyword evidence="1" id="KW-0732">Signal</keyword>
<feature type="signal peptide" evidence="1">
    <location>
        <begin position="1"/>
        <end position="17"/>
    </location>
</feature>
<dbReference type="RefSeq" id="WP_103964726.1">
    <property type="nucleotide sequence ID" value="NZ_FNVT01000044.1"/>
</dbReference>
<feature type="chain" id="PRO_5009297686" description="DUF3558 domain-containing protein" evidence="1">
    <location>
        <begin position="18"/>
        <end position="404"/>
    </location>
</feature>
<dbReference type="OrthoDB" id="3502744at2"/>
<sequence length="404" mass="43020">MRTFLALLLVTTLTACAADSPPAARSAGASVRPTTPAAVVPDRLRPITGAQVCAAIPEALRESLLPGDLLSDEISWSNTVATATSVWAECEWYFGAPLSLEVTVEAYGTAGQTATDHAKLTFEKSKAEHAKLHERPGSDSWTYSPVAAANHGDAAFSLTGSRSGKRRSRYAYLLIRQGPWLISMTYQGEGRGGDVPEAELRRDADQIAEVFTAEMAEDSGAVAPDDRGLCGAVSAADVASVFFPSVTVVGGGGDADDTDCTWLIREQIGQMDEGGLVNGPCGRGPMQMENVVPRCGELRIRVNDLRRDDRRKLRSGFDAMTGRYAKSAPVKRLTGIGDRAFAFADQVHVLAGGYLIQLTYNGTNTGGGVRDAPGFQEPNLDEAALRKSLIRIAEIYVPGLSAQN</sequence>
<dbReference type="PROSITE" id="PS51257">
    <property type="entry name" value="PROKAR_LIPOPROTEIN"/>
    <property type="match status" value="1"/>
</dbReference>
<dbReference type="AlphaFoldDB" id="A0A1H6F2E4"/>
<organism evidence="2 3">
    <name type="scientific">Nonomuraea solani</name>
    <dbReference type="NCBI Taxonomy" id="1144553"/>
    <lineage>
        <taxon>Bacteria</taxon>
        <taxon>Bacillati</taxon>
        <taxon>Actinomycetota</taxon>
        <taxon>Actinomycetes</taxon>
        <taxon>Streptosporangiales</taxon>
        <taxon>Streptosporangiaceae</taxon>
        <taxon>Nonomuraea</taxon>
    </lineage>
</organism>
<proteinExistence type="predicted"/>
<protein>
    <recommendedName>
        <fullName evidence="4">DUF3558 domain-containing protein</fullName>
    </recommendedName>
</protein>